<feature type="transmembrane region" description="Helical" evidence="1">
    <location>
        <begin position="299"/>
        <end position="318"/>
    </location>
</feature>
<keyword evidence="1" id="KW-0812">Transmembrane</keyword>
<proteinExistence type="predicted"/>
<feature type="transmembrane region" description="Helical" evidence="1">
    <location>
        <begin position="271"/>
        <end position="293"/>
    </location>
</feature>
<evidence type="ECO:0000256" key="1">
    <source>
        <dbReference type="SAM" id="Phobius"/>
    </source>
</evidence>
<dbReference type="PANTHER" id="PTHR43833">
    <property type="entry name" value="POTASSIUM CHANNEL PROTEIN 2-RELATED-RELATED"/>
    <property type="match status" value="1"/>
</dbReference>
<dbReference type="Pfam" id="PF02254">
    <property type="entry name" value="TrkA_N"/>
    <property type="match status" value="2"/>
</dbReference>
<dbReference type="OrthoDB" id="473812at2"/>
<dbReference type="InterPro" id="IPR036291">
    <property type="entry name" value="NAD(P)-bd_dom_sf"/>
</dbReference>
<evidence type="ECO:0000259" key="2">
    <source>
        <dbReference type="PROSITE" id="PS51202"/>
    </source>
</evidence>
<dbReference type="PANTHER" id="PTHR43833:SF11">
    <property type="entry name" value="VOLTAGE-GATED POTASSIUM CHANNEL KCH"/>
    <property type="match status" value="1"/>
</dbReference>
<comment type="caution">
    <text evidence="3">The sequence shown here is derived from an EMBL/GenBank/DDBJ whole genome shotgun (WGS) entry which is preliminary data.</text>
</comment>
<dbReference type="InterPro" id="IPR006037">
    <property type="entry name" value="RCK_C"/>
</dbReference>
<evidence type="ECO:0000313" key="3">
    <source>
        <dbReference type="EMBL" id="EAZ93130.1"/>
    </source>
</evidence>
<feature type="domain" description="RCK C-terminal" evidence="2">
    <location>
        <begin position="508"/>
        <end position="591"/>
    </location>
</feature>
<reference evidence="3 4" key="1">
    <citation type="submission" date="2007-03" db="EMBL/GenBank/DDBJ databases">
        <authorList>
            <person name="Stal L."/>
            <person name="Ferriera S."/>
            <person name="Johnson J."/>
            <person name="Kravitz S."/>
            <person name="Beeson K."/>
            <person name="Sutton G."/>
            <person name="Rogers Y.-H."/>
            <person name="Friedman R."/>
            <person name="Frazier M."/>
            <person name="Venter J.C."/>
        </authorList>
    </citation>
    <scope>NUCLEOTIDE SEQUENCE [LARGE SCALE GENOMIC DNA]</scope>
    <source>
        <strain evidence="3 4">CCY0110</strain>
    </source>
</reference>
<name>A3IKE1_9CHRO</name>
<keyword evidence="1" id="KW-1133">Transmembrane helix</keyword>
<dbReference type="PROSITE" id="PS51202">
    <property type="entry name" value="RCK_C"/>
    <property type="match status" value="1"/>
</dbReference>
<accession>A3IKE1</accession>
<keyword evidence="1" id="KW-0472">Membrane</keyword>
<dbReference type="EMBL" id="AAXW01000003">
    <property type="protein sequence ID" value="EAZ93130.1"/>
    <property type="molecule type" value="Genomic_DNA"/>
</dbReference>
<keyword evidence="4" id="KW-1185">Reference proteome</keyword>
<dbReference type="Proteomes" id="UP000003781">
    <property type="component" value="Unassembled WGS sequence"/>
</dbReference>
<dbReference type="Gene3D" id="3.40.50.720">
    <property type="entry name" value="NAD(P)-binding Rossmann-like Domain"/>
    <property type="match status" value="2"/>
</dbReference>
<dbReference type="eggNOG" id="COG1226">
    <property type="taxonomic scope" value="Bacteria"/>
</dbReference>
<gene>
    <name evidence="3" type="ORF">CY0110_03639</name>
</gene>
<protein>
    <recommendedName>
        <fullName evidence="2">RCK C-terminal domain-containing protein</fullName>
    </recommendedName>
</protein>
<dbReference type="InterPro" id="IPR003148">
    <property type="entry name" value="RCK_N"/>
</dbReference>
<dbReference type="RefSeq" id="WP_008273801.1">
    <property type="nucleotide sequence ID" value="NZ_AAXW01000003.1"/>
</dbReference>
<organism evidence="3 4">
    <name type="scientific">Crocosphaera chwakensis CCY0110</name>
    <dbReference type="NCBI Taxonomy" id="391612"/>
    <lineage>
        <taxon>Bacteria</taxon>
        <taxon>Bacillati</taxon>
        <taxon>Cyanobacteriota</taxon>
        <taxon>Cyanophyceae</taxon>
        <taxon>Oscillatoriophycideae</taxon>
        <taxon>Chroococcales</taxon>
        <taxon>Aphanothecaceae</taxon>
        <taxon>Crocosphaera</taxon>
        <taxon>Crocosphaera chwakensis</taxon>
    </lineage>
</organism>
<dbReference type="SUPFAM" id="SSF51735">
    <property type="entry name" value="NAD(P)-binding Rossmann-fold domains"/>
    <property type="match status" value="2"/>
</dbReference>
<dbReference type="GO" id="GO:0008324">
    <property type="term" value="F:monoatomic cation transmembrane transporter activity"/>
    <property type="evidence" value="ECO:0007669"/>
    <property type="project" value="InterPro"/>
</dbReference>
<evidence type="ECO:0000313" key="4">
    <source>
        <dbReference type="Proteomes" id="UP000003781"/>
    </source>
</evidence>
<feature type="transmembrane region" description="Helical" evidence="1">
    <location>
        <begin position="330"/>
        <end position="353"/>
    </location>
</feature>
<dbReference type="InterPro" id="IPR050721">
    <property type="entry name" value="Trk_Ktr_HKT_K-transport"/>
</dbReference>
<dbReference type="GO" id="GO:0006813">
    <property type="term" value="P:potassium ion transport"/>
    <property type="evidence" value="ECO:0007669"/>
    <property type="project" value="InterPro"/>
</dbReference>
<dbReference type="AlphaFoldDB" id="A3IKE1"/>
<sequence>MSHSVIQNTSHQEDSFLICGLGSLGQHCVLSLKKFGVKIVAIELLRPKIWEIPHIEDIIDTLIFADCRHIKILQQADIQKCRAALLVTTSEQVNIETALAIRQLNPKTRLVVRSAQDNLNSLLEEQLGNFIAYEPTQLPTTAFALAALGSNIKGFFTLDSQPLQIIQRRLKSNDPWCYTRYLHELNTRTRSLLSYDHQATNFYGSFYQWNPETILEPGDLITYVQVQDVLSSNTSKLTNTSIFFQPKPIFLRIKNFIVQLWRKGRNYLRGVALLCGAIVLILLFFGTILIHSYYPQSTFFSAFSATVILLLGGYSDLFGEFEQMEQIPHWLQLFSLGLTLSGTAFVGVLYALLTELLLSTKFQFIKRRPPIPEQNHIIIIGLGRVGKEVTRLLKGFKQALLGITFKADIASEIMLDIPLMSGNLQDILPQANLETAKSVVVLTDDEILNLEIALTAKKLNPDCYLVIRTAGQQLGRYLLQILPHAQIVGTYEVAAEVFAGAAFGENIITLFRLNNQTILVTEYYIESNDTLNGLLLADIAYGYGVMPILYQKPSQSSILMPHEELRVSVGDRLVVLATIEGLKAIEKGQLSLDKKIWKLQIKNAATNDAIFEGANTLSRISGCSLSLARSSMKQLPTLFPISLYYHQGLRLVRELRKLRVESYLTSVEENNS</sequence>